<dbReference type="InterPro" id="IPR020449">
    <property type="entry name" value="Tscrpt_reg_AraC-type_HTH"/>
</dbReference>
<dbReference type="GO" id="GO:0003700">
    <property type="term" value="F:DNA-binding transcription factor activity"/>
    <property type="evidence" value="ECO:0007669"/>
    <property type="project" value="InterPro"/>
</dbReference>
<keyword evidence="4" id="KW-0804">Transcription</keyword>
<evidence type="ECO:0000256" key="4">
    <source>
        <dbReference type="ARBA" id="ARBA00023163"/>
    </source>
</evidence>
<dbReference type="InterPro" id="IPR009057">
    <property type="entry name" value="Homeodomain-like_sf"/>
</dbReference>
<keyword evidence="2 7" id="KW-0238">DNA-binding</keyword>
<dbReference type="PANTHER" id="PTHR46796">
    <property type="entry name" value="HTH-TYPE TRANSCRIPTIONAL ACTIVATOR RHAS-RELATED"/>
    <property type="match status" value="1"/>
</dbReference>
<dbReference type="PANTHER" id="PTHR46796:SF6">
    <property type="entry name" value="ARAC SUBFAMILY"/>
    <property type="match status" value="1"/>
</dbReference>
<proteinExistence type="predicted"/>
<keyword evidence="8" id="KW-1185">Reference proteome</keyword>
<name>A0A8B3XRW8_9PSED</name>
<evidence type="ECO:0000256" key="3">
    <source>
        <dbReference type="ARBA" id="ARBA00023159"/>
    </source>
</evidence>
<dbReference type="PRINTS" id="PR00032">
    <property type="entry name" value="HTHARAC"/>
</dbReference>
<dbReference type="InterPro" id="IPR050204">
    <property type="entry name" value="AraC_XylS_family_regulators"/>
</dbReference>
<evidence type="ECO:0000256" key="1">
    <source>
        <dbReference type="ARBA" id="ARBA00023015"/>
    </source>
</evidence>
<dbReference type="EMBL" id="LT629782">
    <property type="protein sequence ID" value="SDT87034.1"/>
    <property type="molecule type" value="Genomic_DNA"/>
</dbReference>
<organism evidence="7 8">
    <name type="scientific">Pseudomonas orientalis</name>
    <dbReference type="NCBI Taxonomy" id="76758"/>
    <lineage>
        <taxon>Bacteria</taxon>
        <taxon>Pseudomonadati</taxon>
        <taxon>Pseudomonadota</taxon>
        <taxon>Gammaproteobacteria</taxon>
        <taxon>Pseudomonadales</taxon>
        <taxon>Pseudomonadaceae</taxon>
        <taxon>Pseudomonas</taxon>
    </lineage>
</organism>
<dbReference type="InterPro" id="IPR035418">
    <property type="entry name" value="AraC-bd_2"/>
</dbReference>
<dbReference type="PROSITE" id="PS01124">
    <property type="entry name" value="HTH_ARAC_FAMILY_2"/>
    <property type="match status" value="1"/>
</dbReference>
<accession>A0A8B3XRW8</accession>
<dbReference type="Pfam" id="PF14525">
    <property type="entry name" value="AraC_binding_2"/>
    <property type="match status" value="1"/>
</dbReference>
<protein>
    <submittedName>
        <fullName evidence="7">AraC-type DNA-binding protein</fullName>
    </submittedName>
</protein>
<evidence type="ECO:0000256" key="5">
    <source>
        <dbReference type="ARBA" id="ARBA00037345"/>
    </source>
</evidence>
<keyword evidence="3" id="KW-0010">Activator</keyword>
<evidence type="ECO:0000313" key="8">
    <source>
        <dbReference type="Proteomes" id="UP000183653"/>
    </source>
</evidence>
<dbReference type="SMART" id="SM00342">
    <property type="entry name" value="HTH_ARAC"/>
    <property type="match status" value="1"/>
</dbReference>
<dbReference type="Gene3D" id="1.10.10.60">
    <property type="entry name" value="Homeodomain-like"/>
    <property type="match status" value="1"/>
</dbReference>
<dbReference type="Proteomes" id="UP000183653">
    <property type="component" value="Chromosome I"/>
</dbReference>
<comment type="function">
    <text evidence="5">Regulatory protein of the TOL plasmid xyl operons. XylS activates the xylXYZLTEGFJQKIH operon required for the degradation of toluene, m-xylene and p-xylene.</text>
</comment>
<dbReference type="SUPFAM" id="SSF46689">
    <property type="entry name" value="Homeodomain-like"/>
    <property type="match status" value="1"/>
</dbReference>
<dbReference type="Pfam" id="PF12833">
    <property type="entry name" value="HTH_18"/>
    <property type="match status" value="1"/>
</dbReference>
<dbReference type="AlphaFoldDB" id="A0A8B3XRW8"/>
<reference evidence="7 8" key="1">
    <citation type="submission" date="2016-10" db="EMBL/GenBank/DDBJ databases">
        <authorList>
            <person name="Varghese N."/>
            <person name="Submissions S."/>
        </authorList>
    </citation>
    <scope>NUCLEOTIDE SEQUENCE [LARGE SCALE GENOMIC DNA]</scope>
    <source>
        <strain evidence="7 8">BS2775</strain>
    </source>
</reference>
<evidence type="ECO:0000256" key="2">
    <source>
        <dbReference type="ARBA" id="ARBA00023125"/>
    </source>
</evidence>
<gene>
    <name evidence="7" type="ORF">SAMN04490197_0156</name>
</gene>
<evidence type="ECO:0000259" key="6">
    <source>
        <dbReference type="PROSITE" id="PS01124"/>
    </source>
</evidence>
<dbReference type="InterPro" id="IPR018060">
    <property type="entry name" value="HTH_AraC"/>
</dbReference>
<feature type="domain" description="HTH araC/xylS-type" evidence="6">
    <location>
        <begin position="242"/>
        <end position="343"/>
    </location>
</feature>
<keyword evidence="1" id="KW-0805">Transcription regulation</keyword>
<sequence>MAAAGPVIRLARARQSIRKRKTKMPLPAPLLDTQRASTDDLPVDQRVAFWEQYNASTLVGLKCSSFCETGFSAQEDNLSLDRLRVAHIVGNQHVIERDGSMIRSVPKESVFVSLVMGSASFFFQNGNCHLLEPGEMMVYRTDKPYLFGFSGSMHKFIFDIPQDVFASRCLRRFDNAVKISAHTGTQRLLVRTLSQRTGGFFEQPLSQAADSYQDDALELLGTLIAGQMGNRRINALSASYLLAAKQCILEQLADPTLSCERVAIQTGVSTRHLARLFALEDTQPHRFILEKRLQGAFRLLSQPQGGGLDIAEVAYRQGFTSQAHFAKVFKAHYGRTPSDVRAASAGAVASVTCIGRSA</sequence>
<evidence type="ECO:0000313" key="7">
    <source>
        <dbReference type="EMBL" id="SDT87034.1"/>
    </source>
</evidence>
<dbReference type="GO" id="GO:0043565">
    <property type="term" value="F:sequence-specific DNA binding"/>
    <property type="evidence" value="ECO:0007669"/>
    <property type="project" value="InterPro"/>
</dbReference>